<sequence>MTDSPYPIVAADDFARRFSMRPGGLMWLLGLERLQQPAFPRLGT</sequence>
<evidence type="ECO:0000313" key="1">
    <source>
        <dbReference type="EMBL" id="TWI20394.1"/>
    </source>
</evidence>
<name>A0A562MKG0_9HYPH</name>
<dbReference type="EMBL" id="VLKT01000077">
    <property type="protein sequence ID" value="TWI20394.1"/>
    <property type="molecule type" value="Genomic_DNA"/>
</dbReference>
<reference evidence="1 2" key="1">
    <citation type="journal article" date="2015" name="Stand. Genomic Sci.">
        <title>Genomic Encyclopedia of Bacterial and Archaeal Type Strains, Phase III: the genomes of soil and plant-associated and newly described type strains.</title>
        <authorList>
            <person name="Whitman W.B."/>
            <person name="Woyke T."/>
            <person name="Klenk H.P."/>
            <person name="Zhou Y."/>
            <person name="Lilburn T.G."/>
            <person name="Beck B.J."/>
            <person name="De Vos P."/>
            <person name="Vandamme P."/>
            <person name="Eisen J.A."/>
            <person name="Garrity G."/>
            <person name="Hugenholtz P."/>
            <person name="Kyrpides N.C."/>
        </authorList>
    </citation>
    <scope>NUCLEOTIDE SEQUENCE [LARGE SCALE GENOMIC DNA]</scope>
    <source>
        <strain evidence="1 2">CGMCC 1.2546</strain>
    </source>
</reference>
<comment type="caution">
    <text evidence="1">The sequence shown here is derived from an EMBL/GenBank/DDBJ whole genome shotgun (WGS) entry which is preliminary data.</text>
</comment>
<protein>
    <submittedName>
        <fullName evidence="1">Uncharacterized protein</fullName>
    </submittedName>
</protein>
<proteinExistence type="predicted"/>
<organism evidence="1 2">
    <name type="scientific">Mesorhizobium tianshanense</name>
    <dbReference type="NCBI Taxonomy" id="39844"/>
    <lineage>
        <taxon>Bacteria</taxon>
        <taxon>Pseudomonadati</taxon>
        <taxon>Pseudomonadota</taxon>
        <taxon>Alphaproteobacteria</taxon>
        <taxon>Hyphomicrobiales</taxon>
        <taxon>Phyllobacteriaceae</taxon>
        <taxon>Mesorhizobium</taxon>
    </lineage>
</organism>
<gene>
    <name evidence="1" type="ORF">IQ26_07001</name>
</gene>
<evidence type="ECO:0000313" key="2">
    <source>
        <dbReference type="Proteomes" id="UP000317122"/>
    </source>
</evidence>
<keyword evidence="2" id="KW-1185">Reference proteome</keyword>
<dbReference type="AlphaFoldDB" id="A0A562MKG0"/>
<dbReference type="Proteomes" id="UP000317122">
    <property type="component" value="Unassembled WGS sequence"/>
</dbReference>
<accession>A0A562MKG0</accession>